<dbReference type="GeneID" id="66513817"/>
<proteinExistence type="predicted"/>
<sequence>MANVYLLAGLTLPQGVAHESLPGTVTRFMADCWPGMSRTQMMARAKRRGLRLSFRATAPCPPGEAGVFELRFNDGAAECVMLARLKRVGDRSGKRRQTSRTDVSRPPPRDARQTRLF</sequence>
<evidence type="ECO:0000313" key="2">
    <source>
        <dbReference type="EMBL" id="AJZ56643.1"/>
    </source>
</evidence>
<feature type="compositionally biased region" description="Basic and acidic residues" evidence="1">
    <location>
        <begin position="107"/>
        <end position="117"/>
    </location>
</feature>
<protein>
    <submittedName>
        <fullName evidence="2">Uncharacterized protein</fullName>
    </submittedName>
</protein>
<dbReference type="Proteomes" id="UP000032614">
    <property type="component" value="Chromosome 3"/>
</dbReference>
<gene>
    <name evidence="2" type="ORF">OI25_7519</name>
</gene>
<accession>A0AAU8SRN5</accession>
<evidence type="ECO:0000313" key="3">
    <source>
        <dbReference type="Proteomes" id="UP000032614"/>
    </source>
</evidence>
<dbReference type="RefSeq" id="WP_046565541.1">
    <property type="nucleotide sequence ID" value="NZ_CP010025.1"/>
</dbReference>
<dbReference type="EMBL" id="CP010025">
    <property type="protein sequence ID" value="AJZ56643.1"/>
    <property type="molecule type" value="Genomic_DNA"/>
</dbReference>
<evidence type="ECO:0000256" key="1">
    <source>
        <dbReference type="SAM" id="MobiDB-lite"/>
    </source>
</evidence>
<dbReference type="KEGG" id="bfn:OI25_7519"/>
<dbReference type="AlphaFoldDB" id="A0AAU8SRN5"/>
<feature type="region of interest" description="Disordered" evidence="1">
    <location>
        <begin position="88"/>
        <end position="117"/>
    </location>
</feature>
<organism evidence="2 3">
    <name type="scientific">Paraburkholderia fungorum</name>
    <dbReference type="NCBI Taxonomy" id="134537"/>
    <lineage>
        <taxon>Bacteria</taxon>
        <taxon>Pseudomonadati</taxon>
        <taxon>Pseudomonadota</taxon>
        <taxon>Betaproteobacteria</taxon>
        <taxon>Burkholderiales</taxon>
        <taxon>Burkholderiaceae</taxon>
        <taxon>Paraburkholderia</taxon>
    </lineage>
</organism>
<name>A0AAU8SRN5_9BURK</name>
<reference evidence="2 3" key="1">
    <citation type="journal article" date="2015" name="Genome Announc.">
        <title>Complete genome sequences for 59 burkholderia isolates, both pathogenic and near neighbor.</title>
        <authorList>
            <person name="Johnson S.L."/>
            <person name="Bishop-Lilly K.A."/>
            <person name="Ladner J.T."/>
            <person name="Daligault H.E."/>
            <person name="Davenport K.W."/>
            <person name="Jaissle J."/>
            <person name="Frey K.G."/>
            <person name="Koroleva G.I."/>
            <person name="Bruce D.C."/>
            <person name="Coyne S.R."/>
            <person name="Broomall S.M."/>
            <person name="Li P.E."/>
            <person name="Teshima H."/>
            <person name="Gibbons H.S."/>
            <person name="Palacios G.F."/>
            <person name="Rosenzweig C.N."/>
            <person name="Redden C.L."/>
            <person name="Xu Y."/>
            <person name="Minogue T.D."/>
            <person name="Chain P.S."/>
        </authorList>
    </citation>
    <scope>NUCLEOTIDE SEQUENCE [LARGE SCALE GENOMIC DNA]</scope>
    <source>
        <strain evidence="2 3">ATCC BAA-463</strain>
    </source>
</reference>